<name>A0ABP7A863_9ACTN</name>
<protein>
    <recommendedName>
        <fullName evidence="1">ER-bound oxygenase mpaB/mpaB'/Rubber oxygenase catalytic domain-containing protein</fullName>
    </recommendedName>
</protein>
<proteinExistence type="predicted"/>
<keyword evidence="3" id="KW-1185">Reference proteome</keyword>
<dbReference type="RefSeq" id="WP_231488821.1">
    <property type="nucleotide sequence ID" value="NZ_BAAAZO010000010.1"/>
</dbReference>
<dbReference type="PANTHER" id="PTHR36124:SF1">
    <property type="entry name" value="ER-BOUND OXYGENASE MPAB_MPAB'_RUBBER OXYGENASE CATALYTIC DOMAIN-CONTAINING PROTEIN"/>
    <property type="match status" value="1"/>
</dbReference>
<evidence type="ECO:0000313" key="3">
    <source>
        <dbReference type="Proteomes" id="UP001501074"/>
    </source>
</evidence>
<accession>A0ABP7A863</accession>
<gene>
    <name evidence="2" type="ORF">GCM10022223_50140</name>
</gene>
<dbReference type="InterPro" id="IPR018713">
    <property type="entry name" value="MPAB/Lcp_cat_dom"/>
</dbReference>
<comment type="caution">
    <text evidence="2">The sequence shown here is derived from an EMBL/GenBank/DDBJ whole genome shotgun (WGS) entry which is preliminary data.</text>
</comment>
<dbReference type="EMBL" id="BAAAZO010000010">
    <property type="protein sequence ID" value="GAA3626839.1"/>
    <property type="molecule type" value="Genomic_DNA"/>
</dbReference>
<dbReference type="Pfam" id="PF09995">
    <property type="entry name" value="MPAB_Lcp_cat"/>
    <property type="match status" value="1"/>
</dbReference>
<dbReference type="PANTHER" id="PTHR36124">
    <property type="match status" value="1"/>
</dbReference>
<evidence type="ECO:0000259" key="1">
    <source>
        <dbReference type="Pfam" id="PF09995"/>
    </source>
</evidence>
<evidence type="ECO:0000313" key="2">
    <source>
        <dbReference type="EMBL" id="GAA3626839.1"/>
    </source>
</evidence>
<feature type="domain" description="ER-bound oxygenase mpaB/mpaB'/Rubber oxygenase catalytic" evidence="1">
    <location>
        <begin position="44"/>
        <end position="228"/>
    </location>
</feature>
<organism evidence="2 3">
    <name type="scientific">Kineosporia mesophila</name>
    <dbReference type="NCBI Taxonomy" id="566012"/>
    <lineage>
        <taxon>Bacteria</taxon>
        <taxon>Bacillati</taxon>
        <taxon>Actinomycetota</taxon>
        <taxon>Actinomycetes</taxon>
        <taxon>Kineosporiales</taxon>
        <taxon>Kineosporiaceae</taxon>
        <taxon>Kineosporia</taxon>
    </lineage>
</organism>
<sequence length="277" mass="31759">MVDESARVQLLDRRYRELAMSTFVFENRLAHRLSYLRVFASPRIAGLLKHTGQIQAEPRRRAHDTGLLMYSLIEAGLESHDGRHGVARLNEMHRRWNITNDDYIWVLGTFAVMSIRTIMTAGWRPITEAEKQVVIDWHLELGTRMGIADVPTDFDSYDAWFSAYEARMLHRTEAGEQLRDLALGVLLTPIPRPLRRATKALIPVLIDEPARRALGFRRPNLLARATVATILRVGARRRRRNGPPAPFFEMGAPNITYPDGWTLDDLGPHQARQTHQR</sequence>
<reference evidence="3" key="1">
    <citation type="journal article" date="2019" name="Int. J. Syst. Evol. Microbiol.">
        <title>The Global Catalogue of Microorganisms (GCM) 10K type strain sequencing project: providing services to taxonomists for standard genome sequencing and annotation.</title>
        <authorList>
            <consortium name="The Broad Institute Genomics Platform"/>
            <consortium name="The Broad Institute Genome Sequencing Center for Infectious Disease"/>
            <person name="Wu L."/>
            <person name="Ma J."/>
        </authorList>
    </citation>
    <scope>NUCLEOTIDE SEQUENCE [LARGE SCALE GENOMIC DNA]</scope>
    <source>
        <strain evidence="3">JCM 16902</strain>
    </source>
</reference>
<dbReference type="InterPro" id="IPR046366">
    <property type="entry name" value="MPAB"/>
</dbReference>
<dbReference type="Proteomes" id="UP001501074">
    <property type="component" value="Unassembled WGS sequence"/>
</dbReference>